<dbReference type="PROSITE" id="PS50005">
    <property type="entry name" value="TPR"/>
    <property type="match status" value="1"/>
</dbReference>
<evidence type="ECO:0000256" key="4">
    <source>
        <dbReference type="ARBA" id="ARBA00022803"/>
    </source>
</evidence>
<reference evidence="6" key="1">
    <citation type="submission" date="2025-08" db="UniProtKB">
        <authorList>
            <consortium name="Ensembl"/>
        </authorList>
    </citation>
    <scope>IDENTIFICATION</scope>
</reference>
<dbReference type="InterPro" id="IPR038906">
    <property type="entry name" value="TTC36"/>
</dbReference>
<dbReference type="InterPro" id="IPR011990">
    <property type="entry name" value="TPR-like_helical_dom_sf"/>
</dbReference>
<evidence type="ECO:0000313" key="6">
    <source>
        <dbReference type="Ensembl" id="ENSCCRP00000148315.1"/>
    </source>
</evidence>
<dbReference type="FunFam" id="1.25.40.10:FF:000213">
    <property type="entry name" value="Tetratricopeptide repeat domain 36"/>
    <property type="match status" value="1"/>
</dbReference>
<dbReference type="InterPro" id="IPR019734">
    <property type="entry name" value="TPR_rpt"/>
</dbReference>
<dbReference type="Proteomes" id="UP001108240">
    <property type="component" value="Unplaced"/>
</dbReference>
<dbReference type="GO" id="GO:0006570">
    <property type="term" value="P:tyrosine metabolic process"/>
    <property type="evidence" value="ECO:0007669"/>
    <property type="project" value="TreeGrafter"/>
</dbReference>
<evidence type="ECO:0000256" key="2">
    <source>
        <dbReference type="ARBA" id="ARBA00019994"/>
    </source>
</evidence>
<dbReference type="SUPFAM" id="SSF48452">
    <property type="entry name" value="TPR-like"/>
    <property type="match status" value="1"/>
</dbReference>
<dbReference type="SMART" id="SM00028">
    <property type="entry name" value="TPR"/>
    <property type="match status" value="3"/>
</dbReference>
<evidence type="ECO:0000313" key="7">
    <source>
        <dbReference type="Proteomes" id="UP001108240"/>
    </source>
</evidence>
<name>A0A9J8B4S3_CYPCA</name>
<keyword evidence="4 5" id="KW-0802">TPR repeat</keyword>
<dbReference type="GO" id="GO:0061371">
    <property type="term" value="P:determination of heart left/right asymmetry"/>
    <property type="evidence" value="ECO:0007669"/>
    <property type="project" value="Ensembl"/>
</dbReference>
<evidence type="ECO:0000256" key="3">
    <source>
        <dbReference type="ARBA" id="ARBA00022737"/>
    </source>
</evidence>
<keyword evidence="7" id="KW-1185">Reference proteome</keyword>
<dbReference type="GeneTree" id="ENSGT00390000007968"/>
<evidence type="ECO:0000256" key="1">
    <source>
        <dbReference type="ARBA" id="ARBA00006995"/>
    </source>
</evidence>
<dbReference type="PANTHER" id="PTHR21405">
    <property type="entry name" value="CDNA SEQUENCE BC021608"/>
    <property type="match status" value="1"/>
</dbReference>
<reference evidence="6" key="2">
    <citation type="submission" date="2025-09" db="UniProtKB">
        <authorList>
            <consortium name="Ensembl"/>
        </authorList>
    </citation>
    <scope>IDENTIFICATION</scope>
</reference>
<dbReference type="OMA" id="CNQMLCE"/>
<organism evidence="6 7">
    <name type="scientific">Cyprinus carpio carpio</name>
    <dbReference type="NCBI Taxonomy" id="630221"/>
    <lineage>
        <taxon>Eukaryota</taxon>
        <taxon>Metazoa</taxon>
        <taxon>Chordata</taxon>
        <taxon>Craniata</taxon>
        <taxon>Vertebrata</taxon>
        <taxon>Euteleostomi</taxon>
        <taxon>Actinopterygii</taxon>
        <taxon>Neopterygii</taxon>
        <taxon>Teleostei</taxon>
        <taxon>Ostariophysi</taxon>
        <taxon>Cypriniformes</taxon>
        <taxon>Cyprinidae</taxon>
        <taxon>Cyprininae</taxon>
        <taxon>Cyprinus</taxon>
    </lineage>
</organism>
<dbReference type="AlphaFoldDB" id="A0A9J8B4S3"/>
<feature type="repeat" description="TPR" evidence="5">
    <location>
        <begin position="47"/>
        <end position="80"/>
    </location>
</feature>
<proteinExistence type="inferred from homology"/>
<accession>A0A9J8B4S3</accession>
<comment type="similarity">
    <text evidence="1">Belongs to the TTC36 family.</text>
</comment>
<evidence type="ECO:0000256" key="5">
    <source>
        <dbReference type="PROSITE-ProRule" id="PRU00339"/>
    </source>
</evidence>
<dbReference type="Gene3D" id="1.25.40.10">
    <property type="entry name" value="Tetratricopeptide repeat domain"/>
    <property type="match status" value="1"/>
</dbReference>
<dbReference type="GO" id="GO:0032474">
    <property type="term" value="P:otolith morphogenesis"/>
    <property type="evidence" value="ECO:0007669"/>
    <property type="project" value="Ensembl"/>
</dbReference>
<keyword evidence="3" id="KW-0677">Repeat</keyword>
<dbReference type="Ensembl" id="ENSCCRT00000192976.1">
    <property type="protein sequence ID" value="ENSCCRP00000148315.1"/>
    <property type="gene ID" value="ENSCCRG00000009731.2"/>
</dbReference>
<dbReference type="PANTHER" id="PTHR21405:SF0">
    <property type="entry name" value="TETRATRICOPEPTIDE REPEAT PROTEIN 36"/>
    <property type="match status" value="1"/>
</dbReference>
<protein>
    <recommendedName>
        <fullName evidence="2">Tetratricopeptide repeat protein 36</fullName>
    </recommendedName>
</protein>
<dbReference type="GO" id="GO:0060271">
    <property type="term" value="P:cilium assembly"/>
    <property type="evidence" value="ECO:0007669"/>
    <property type="project" value="Ensembl"/>
</dbReference>
<sequence length="185" mass="20206">MASAHDRAVLQVIFNPTSPFGDIPGLNQEDELTDDDSVFESELVKQVKDLELQGVSAAESGDLPAALQHFNQAIQILPQRASAYNNRAQTKRLQGDTKVEDLERAISLSGGIGRSACQALVQRGLLLKLSGRDEEARVDFEKAAALGSEFARQQAVILNPYAALCNRMLSEVINKLRNPEMSDMP</sequence>